<dbReference type="Proteomes" id="UP000038010">
    <property type="component" value="Unassembled WGS sequence"/>
</dbReference>
<comment type="caution">
    <text evidence="3">The sequence shown here is derived from an EMBL/GenBank/DDBJ whole genome shotgun (WGS) entry which is preliminary data.</text>
</comment>
<feature type="coiled-coil region" evidence="1">
    <location>
        <begin position="2"/>
        <end position="99"/>
    </location>
</feature>
<evidence type="ECO:0000256" key="2">
    <source>
        <dbReference type="SAM" id="MobiDB-lite"/>
    </source>
</evidence>
<accession>A0A0N0NNI5</accession>
<dbReference type="VEuPathDB" id="FungiDB:AB675_9413"/>
<dbReference type="RefSeq" id="XP_018001531.1">
    <property type="nucleotide sequence ID" value="XM_018149943.1"/>
</dbReference>
<name>A0A0N0NNI5_9EURO</name>
<gene>
    <name evidence="3" type="ORF">AB675_9413</name>
</gene>
<proteinExistence type="predicted"/>
<keyword evidence="1" id="KW-0175">Coiled coil</keyword>
<sequence length="397" mass="44238">MAQASTDRLEALEAEHQALGEQYCAMEEHLGEFLEKIEQLEEKIKQLEESNEEQEETIKEQEEELEQEDRLLGLSMHKIQQQKERILSLQAQLKREEAYNYSLIKKQLDGEELHSDEMIQGLARVRYHEMIEELESATLREEEAIDQLFEQIPGITQDVIYRETDYYLSGLEQSTKYVADLKAEKDALAVENADLKTAKHELEVENVDLKTAKDELETEFARLQIANAEHENSAASPVFSPDAMVQVLDRGAETTGGAKVQHSGRKKRSAKQDGTYRGSDHINVGIYIWNVGSGSYGKVMVIPVATAAIPDFDSLTRAVRAIMAAAGFLGLNNVSTAWLCNTYGEWRQTKPASGVDLLAALAKIGGHAEANESSNFAVSYLLFPDGAGKKAQVYPAA</sequence>
<evidence type="ECO:0000313" key="3">
    <source>
        <dbReference type="EMBL" id="KPI41568.1"/>
    </source>
</evidence>
<feature type="region of interest" description="Disordered" evidence="2">
    <location>
        <begin position="254"/>
        <end position="276"/>
    </location>
</feature>
<feature type="coiled-coil region" evidence="1">
    <location>
        <begin position="178"/>
        <end position="233"/>
    </location>
</feature>
<dbReference type="AlphaFoldDB" id="A0A0N0NNI5"/>
<organism evidence="3 4">
    <name type="scientific">Cyphellophora attinorum</name>
    <dbReference type="NCBI Taxonomy" id="1664694"/>
    <lineage>
        <taxon>Eukaryota</taxon>
        <taxon>Fungi</taxon>
        <taxon>Dikarya</taxon>
        <taxon>Ascomycota</taxon>
        <taxon>Pezizomycotina</taxon>
        <taxon>Eurotiomycetes</taxon>
        <taxon>Chaetothyriomycetidae</taxon>
        <taxon>Chaetothyriales</taxon>
        <taxon>Cyphellophoraceae</taxon>
        <taxon>Cyphellophora</taxon>
    </lineage>
</organism>
<dbReference type="GeneID" id="28741823"/>
<evidence type="ECO:0000313" key="4">
    <source>
        <dbReference type="Proteomes" id="UP000038010"/>
    </source>
</evidence>
<protein>
    <submittedName>
        <fullName evidence="3">Uncharacterized protein</fullName>
    </submittedName>
</protein>
<keyword evidence="4" id="KW-1185">Reference proteome</keyword>
<dbReference type="EMBL" id="LFJN01000009">
    <property type="protein sequence ID" value="KPI41568.1"/>
    <property type="molecule type" value="Genomic_DNA"/>
</dbReference>
<evidence type="ECO:0000256" key="1">
    <source>
        <dbReference type="SAM" id="Coils"/>
    </source>
</evidence>
<reference evidence="3 4" key="1">
    <citation type="submission" date="2015-06" db="EMBL/GenBank/DDBJ databases">
        <title>Draft genome of the ant-associated black yeast Phialophora attae CBS 131958.</title>
        <authorList>
            <person name="Moreno L.F."/>
            <person name="Stielow B.J."/>
            <person name="de Hoog S."/>
            <person name="Vicente V.A."/>
            <person name="Weiss V.A."/>
            <person name="de Vries M."/>
            <person name="Cruz L.M."/>
            <person name="Souza E.M."/>
        </authorList>
    </citation>
    <scope>NUCLEOTIDE SEQUENCE [LARGE SCALE GENOMIC DNA]</scope>
    <source>
        <strain evidence="3 4">CBS 131958</strain>
    </source>
</reference>